<sequence length="62" mass="7054">MNNDIQRRSILGRKDSLDASNQQKLTKAELSRKMANKVRAEVNVVSLLLRASFRSSTYVLTM</sequence>
<evidence type="ECO:0000313" key="2">
    <source>
        <dbReference type="Proteomes" id="UP000887565"/>
    </source>
</evidence>
<dbReference type="WBParaSite" id="nRc.2.0.1.t20746-RA">
    <property type="protein sequence ID" value="nRc.2.0.1.t20746-RA"/>
    <property type="gene ID" value="nRc.2.0.1.g20746"/>
</dbReference>
<protein>
    <submittedName>
        <fullName evidence="3">Uncharacterized protein</fullName>
    </submittedName>
</protein>
<accession>A0A915J2Q6</accession>
<keyword evidence="2" id="KW-1185">Reference proteome</keyword>
<reference evidence="3" key="1">
    <citation type="submission" date="2022-11" db="UniProtKB">
        <authorList>
            <consortium name="WormBaseParasite"/>
        </authorList>
    </citation>
    <scope>IDENTIFICATION</scope>
</reference>
<evidence type="ECO:0000256" key="1">
    <source>
        <dbReference type="SAM" id="MobiDB-lite"/>
    </source>
</evidence>
<proteinExistence type="predicted"/>
<evidence type="ECO:0000313" key="3">
    <source>
        <dbReference type="WBParaSite" id="nRc.2.0.1.t20746-RA"/>
    </source>
</evidence>
<feature type="region of interest" description="Disordered" evidence="1">
    <location>
        <begin position="1"/>
        <end position="23"/>
    </location>
</feature>
<organism evidence="2 3">
    <name type="scientific">Romanomermis culicivorax</name>
    <name type="common">Nematode worm</name>
    <dbReference type="NCBI Taxonomy" id="13658"/>
    <lineage>
        <taxon>Eukaryota</taxon>
        <taxon>Metazoa</taxon>
        <taxon>Ecdysozoa</taxon>
        <taxon>Nematoda</taxon>
        <taxon>Enoplea</taxon>
        <taxon>Dorylaimia</taxon>
        <taxon>Mermithida</taxon>
        <taxon>Mermithoidea</taxon>
        <taxon>Mermithidae</taxon>
        <taxon>Romanomermis</taxon>
    </lineage>
</organism>
<dbReference type="AlphaFoldDB" id="A0A915J2Q6"/>
<name>A0A915J2Q6_ROMCU</name>
<dbReference type="Proteomes" id="UP000887565">
    <property type="component" value="Unplaced"/>
</dbReference>